<accession>A0A4Y8RDZ9</accession>
<dbReference type="AlphaFoldDB" id="A0A4Y8RDZ9"/>
<gene>
    <name evidence="2" type="ORF">E3C22_16130</name>
</gene>
<keyword evidence="1" id="KW-0472">Membrane</keyword>
<name>A0A4Y8RDZ9_9HYPH</name>
<dbReference type="EMBL" id="SOZD01000005">
    <property type="protein sequence ID" value="TFF20441.1"/>
    <property type="molecule type" value="Genomic_DNA"/>
</dbReference>
<proteinExistence type="predicted"/>
<dbReference type="Proteomes" id="UP000298179">
    <property type="component" value="Unassembled WGS sequence"/>
</dbReference>
<evidence type="ECO:0000313" key="2">
    <source>
        <dbReference type="EMBL" id="TFF20441.1"/>
    </source>
</evidence>
<evidence type="ECO:0000313" key="3">
    <source>
        <dbReference type="Proteomes" id="UP000298179"/>
    </source>
</evidence>
<reference evidence="2 3" key="1">
    <citation type="submission" date="2019-03" db="EMBL/GenBank/DDBJ databases">
        <title>Jiella endophytica sp. nov., a novel endophytic bacterium isolated from root of Ficus microcarpa Linn. f.</title>
        <authorList>
            <person name="Tuo L."/>
        </authorList>
    </citation>
    <scope>NUCLEOTIDE SEQUENCE [LARGE SCALE GENOMIC DNA]</scope>
    <source>
        <strain evidence="2 3">CBS5Q-3</strain>
    </source>
</reference>
<keyword evidence="1" id="KW-0812">Transmembrane</keyword>
<organism evidence="2 3">
    <name type="scientific">Jiella endophytica</name>
    <dbReference type="NCBI Taxonomy" id="2558362"/>
    <lineage>
        <taxon>Bacteria</taxon>
        <taxon>Pseudomonadati</taxon>
        <taxon>Pseudomonadota</taxon>
        <taxon>Alphaproteobacteria</taxon>
        <taxon>Hyphomicrobiales</taxon>
        <taxon>Aurantimonadaceae</taxon>
        <taxon>Jiella</taxon>
    </lineage>
</organism>
<keyword evidence="3" id="KW-1185">Reference proteome</keyword>
<sequence>MRLPLLRQRHDRNGVGRACGVGAFQPRPQLLAVAEILGRGTMIANAEATARRWCREAVFMLAIAAGMILNVAVSPAAAANAGASSAGGRGATSAASLSLLAFFDGRATSSGTTTTLLFSKSHFTAAFSGKVRGGRLHLDERFQFDDGKPLQQWDLVRASDGSYRGSVTTELGDGTMAPPVPVEGHSFAGGVVLSYDGYAPGGGHSILGFRHEMAWCAPDMVANRVTISKFGIPVAVSDVIFERGKR</sequence>
<dbReference type="InterPro" id="IPR024409">
    <property type="entry name" value="DUF3833"/>
</dbReference>
<dbReference type="OrthoDB" id="5296954at2"/>
<keyword evidence="1" id="KW-1133">Transmembrane helix</keyword>
<evidence type="ECO:0000256" key="1">
    <source>
        <dbReference type="SAM" id="Phobius"/>
    </source>
</evidence>
<dbReference type="Pfam" id="PF12915">
    <property type="entry name" value="DUF3833"/>
    <property type="match status" value="1"/>
</dbReference>
<feature type="transmembrane region" description="Helical" evidence="1">
    <location>
        <begin position="57"/>
        <end position="78"/>
    </location>
</feature>
<protein>
    <submittedName>
        <fullName evidence="2">DUF3833 family protein</fullName>
    </submittedName>
</protein>
<comment type="caution">
    <text evidence="2">The sequence shown here is derived from an EMBL/GenBank/DDBJ whole genome shotgun (WGS) entry which is preliminary data.</text>
</comment>